<dbReference type="SUPFAM" id="SSF53448">
    <property type="entry name" value="Nucleotide-diphospho-sugar transferases"/>
    <property type="match status" value="1"/>
</dbReference>
<dbReference type="EMBL" id="LWBO01000012">
    <property type="protein sequence ID" value="OQP48272.1"/>
    <property type="molecule type" value="Genomic_DNA"/>
</dbReference>
<feature type="domain" description="MobA-like NTP transferase" evidence="8">
    <location>
        <begin position="6"/>
        <end position="147"/>
    </location>
</feature>
<dbReference type="InterPro" id="IPR025877">
    <property type="entry name" value="MobA-like_NTP_Trfase"/>
</dbReference>
<dbReference type="RefSeq" id="WP_014221464.1">
    <property type="nucleotide sequence ID" value="NZ_LWBO01000012.1"/>
</dbReference>
<organism evidence="9 10">
    <name type="scientific">Niastella koreensis</name>
    <dbReference type="NCBI Taxonomy" id="354356"/>
    <lineage>
        <taxon>Bacteria</taxon>
        <taxon>Pseudomonadati</taxon>
        <taxon>Bacteroidota</taxon>
        <taxon>Chitinophagia</taxon>
        <taxon>Chitinophagales</taxon>
        <taxon>Chitinophagaceae</taxon>
        <taxon>Niastella</taxon>
    </lineage>
</organism>
<evidence type="ECO:0000313" key="10">
    <source>
        <dbReference type="Proteomes" id="UP000192277"/>
    </source>
</evidence>
<evidence type="ECO:0000256" key="3">
    <source>
        <dbReference type="ARBA" id="ARBA00022723"/>
    </source>
</evidence>
<evidence type="ECO:0000256" key="2">
    <source>
        <dbReference type="ARBA" id="ARBA00022679"/>
    </source>
</evidence>
<evidence type="ECO:0000256" key="1">
    <source>
        <dbReference type="ARBA" id="ARBA00022490"/>
    </source>
</evidence>
<keyword evidence="2" id="KW-0808">Transferase</keyword>
<gene>
    <name evidence="9" type="ORF">A4D02_06020</name>
</gene>
<keyword evidence="4" id="KW-0547">Nucleotide-binding</keyword>
<evidence type="ECO:0000256" key="5">
    <source>
        <dbReference type="ARBA" id="ARBA00022842"/>
    </source>
</evidence>
<dbReference type="CDD" id="cd02503">
    <property type="entry name" value="MobA"/>
    <property type="match status" value="1"/>
</dbReference>
<proteinExistence type="predicted"/>
<keyword evidence="7" id="KW-0501">Molybdenum cofactor biosynthesis</keyword>
<dbReference type="Pfam" id="PF12804">
    <property type="entry name" value="NTP_transf_3"/>
    <property type="match status" value="1"/>
</dbReference>
<evidence type="ECO:0000256" key="4">
    <source>
        <dbReference type="ARBA" id="ARBA00022741"/>
    </source>
</evidence>
<reference evidence="9 10" key="1">
    <citation type="submission" date="2016-04" db="EMBL/GenBank/DDBJ databases">
        <authorList>
            <person name="Chen L."/>
            <person name="Zhuang W."/>
            <person name="Wang G."/>
        </authorList>
    </citation>
    <scope>NUCLEOTIDE SEQUENCE [LARGE SCALE GENOMIC DNA]</scope>
    <source>
        <strain evidence="10">GR20</strain>
    </source>
</reference>
<evidence type="ECO:0000313" key="9">
    <source>
        <dbReference type="EMBL" id="OQP48272.1"/>
    </source>
</evidence>
<sequence>MENLLGVILCGGESKRMGSDKGLLPIRNTIWAKHMHEKLAMFHLPVVYSINEQQVHTYVEEISPELLVVDNADVEGPLRGLLSVHQQYPDNDLLLLACDMLDLDAGTIHFLLQEYMRDNQSDFYVYQDVNFAQPFCGIYTRTGLEKVAGRIMIGRLKNYSLQAIFDEGVTLRLPMRSQHVFRNYNSNADIEMFFEHPITPLPE</sequence>
<dbReference type="PANTHER" id="PTHR19136">
    <property type="entry name" value="MOLYBDENUM COFACTOR GUANYLYLTRANSFERASE"/>
    <property type="match status" value="1"/>
</dbReference>
<keyword evidence="10" id="KW-1185">Reference proteome</keyword>
<accession>A0ABX3NZC8</accession>
<dbReference type="Proteomes" id="UP000192277">
    <property type="component" value="Unassembled WGS sequence"/>
</dbReference>
<name>A0ABX3NZC8_9BACT</name>
<dbReference type="Gene3D" id="3.90.550.10">
    <property type="entry name" value="Spore Coat Polysaccharide Biosynthesis Protein SpsA, Chain A"/>
    <property type="match status" value="1"/>
</dbReference>
<keyword evidence="6" id="KW-0342">GTP-binding</keyword>
<comment type="caution">
    <text evidence="9">The sequence shown here is derived from an EMBL/GenBank/DDBJ whole genome shotgun (WGS) entry which is preliminary data.</text>
</comment>
<dbReference type="PANTHER" id="PTHR19136:SF81">
    <property type="entry name" value="MOLYBDENUM COFACTOR GUANYLYLTRANSFERASE"/>
    <property type="match status" value="1"/>
</dbReference>
<protein>
    <recommendedName>
        <fullName evidence="8">MobA-like NTP transferase domain-containing protein</fullName>
    </recommendedName>
</protein>
<dbReference type="InterPro" id="IPR029044">
    <property type="entry name" value="Nucleotide-diphossugar_trans"/>
</dbReference>
<keyword evidence="3" id="KW-0479">Metal-binding</keyword>
<keyword evidence="1" id="KW-0963">Cytoplasm</keyword>
<evidence type="ECO:0000259" key="8">
    <source>
        <dbReference type="Pfam" id="PF12804"/>
    </source>
</evidence>
<evidence type="ECO:0000256" key="7">
    <source>
        <dbReference type="ARBA" id="ARBA00023150"/>
    </source>
</evidence>
<keyword evidence="5" id="KW-0460">Magnesium</keyword>
<dbReference type="InterPro" id="IPR013482">
    <property type="entry name" value="Molybde_CF_guanTrfase"/>
</dbReference>
<evidence type="ECO:0000256" key="6">
    <source>
        <dbReference type="ARBA" id="ARBA00023134"/>
    </source>
</evidence>